<dbReference type="PANTHER" id="PTHR30399:SF1">
    <property type="entry name" value="UTP PYROPHOSPHATASE"/>
    <property type="match status" value="1"/>
</dbReference>
<dbReference type="Gene3D" id="3.30.2010.10">
    <property type="entry name" value="Metalloproteases ('zincins'), catalytic domain"/>
    <property type="match status" value="1"/>
</dbReference>
<evidence type="ECO:0000259" key="1">
    <source>
        <dbReference type="Pfam" id="PF01863"/>
    </source>
</evidence>
<gene>
    <name evidence="2" type="ORF">Ga0061068_11223</name>
</gene>
<proteinExistence type="predicted"/>
<dbReference type="InterPro" id="IPR053136">
    <property type="entry name" value="UTP_pyrophosphatase-like"/>
</dbReference>
<evidence type="ECO:0000313" key="3">
    <source>
        <dbReference type="Proteomes" id="UP000182108"/>
    </source>
</evidence>
<dbReference type="CDD" id="cd07344">
    <property type="entry name" value="M48_yhfN_like"/>
    <property type="match status" value="1"/>
</dbReference>
<dbReference type="Pfam" id="PF01863">
    <property type="entry name" value="YgjP-like"/>
    <property type="match status" value="1"/>
</dbReference>
<dbReference type="PANTHER" id="PTHR30399">
    <property type="entry name" value="UNCHARACTERIZED PROTEIN YGJP"/>
    <property type="match status" value="1"/>
</dbReference>
<dbReference type="InterPro" id="IPR002725">
    <property type="entry name" value="YgjP-like_metallopeptidase"/>
</dbReference>
<protein>
    <submittedName>
        <fullName evidence="2">Predicted metal-dependent hydrolase</fullName>
    </submittedName>
</protein>
<dbReference type="AlphaFoldDB" id="A0A0K6IWT7"/>
<organism evidence="2 3">
    <name type="scientific">Tepidiphilus thermophilus</name>
    <dbReference type="NCBI Taxonomy" id="876478"/>
    <lineage>
        <taxon>Bacteria</taxon>
        <taxon>Pseudomonadati</taxon>
        <taxon>Pseudomonadota</taxon>
        <taxon>Hydrogenophilia</taxon>
        <taxon>Hydrogenophilales</taxon>
        <taxon>Hydrogenophilaceae</taxon>
        <taxon>Tepidiphilus</taxon>
    </lineage>
</organism>
<dbReference type="EMBL" id="CYHH01000012">
    <property type="protein sequence ID" value="CUB07802.1"/>
    <property type="molecule type" value="Genomic_DNA"/>
</dbReference>
<feature type="domain" description="YgjP-like metallopeptidase" evidence="1">
    <location>
        <begin position="34"/>
        <end position="227"/>
    </location>
</feature>
<reference evidence="3" key="1">
    <citation type="submission" date="2015-08" db="EMBL/GenBank/DDBJ databases">
        <authorList>
            <person name="Babu N.S."/>
            <person name="Beckwith C.J."/>
            <person name="Beseler K.G."/>
            <person name="Brison A."/>
            <person name="Carone J.V."/>
            <person name="Caskin T.P."/>
            <person name="Diamond M."/>
            <person name="Durham M.E."/>
            <person name="Foxe J.M."/>
            <person name="Go M."/>
            <person name="Henderson B.A."/>
            <person name="Jones I.B."/>
            <person name="McGettigan J.A."/>
            <person name="Micheletti S.J."/>
            <person name="Nasrallah M.E."/>
            <person name="Ortiz D."/>
            <person name="Piller C.R."/>
            <person name="Privatt S.R."/>
            <person name="Schneider S.L."/>
            <person name="Sharp S."/>
            <person name="Smith T.C."/>
            <person name="Stanton J.D."/>
            <person name="Ullery H.E."/>
            <person name="Wilson R.J."/>
            <person name="Serrano M.G."/>
            <person name="Buck G."/>
            <person name="Lee V."/>
            <person name="Wang Y."/>
            <person name="Carvalho R."/>
            <person name="Voegtly L."/>
            <person name="Shi R."/>
            <person name="Duckworth R."/>
            <person name="Johnson A."/>
            <person name="Loviza R."/>
            <person name="Walstead R."/>
            <person name="Shah Z."/>
            <person name="Kiflezghi M."/>
            <person name="Wade K."/>
            <person name="Ball S.L."/>
            <person name="Bradley K.W."/>
            <person name="Asai D.J."/>
            <person name="Bowman C.A."/>
            <person name="Russell D.A."/>
            <person name="Pope W.H."/>
            <person name="Jacobs-Sera D."/>
            <person name="Hendrix R.W."/>
            <person name="Hatfull G.F."/>
        </authorList>
    </citation>
    <scope>NUCLEOTIDE SEQUENCE [LARGE SCALE GENOMIC DNA]</scope>
    <source>
        <strain evidence="3">JCM 19170</strain>
    </source>
</reference>
<keyword evidence="3" id="KW-1185">Reference proteome</keyword>
<sequence>MVASSVMKSESEFLEVDGEVVEVRRKPIRHWHLRVMPPDGRLRVSIPLHADGDAVSAWIRGKSAWVQKQRSRLRREPPDRVWLFGVPYPLKISPDTGEAVVLFGEGEGFLVRGVRSLDEGWRLLRAWQGERLARCLAEMLPHWQERMHAPSVRWRIRPCKSIWGSCTRATGRLTFNLYLAERSPDLIEYVVVHELAHLFHAHHGPAFWAMVARYLPDWQQRRSALRRPLG</sequence>
<keyword evidence="2" id="KW-0378">Hydrolase</keyword>
<dbReference type="GO" id="GO:0016787">
    <property type="term" value="F:hydrolase activity"/>
    <property type="evidence" value="ECO:0007669"/>
    <property type="project" value="UniProtKB-KW"/>
</dbReference>
<name>A0A0K6IWT7_9PROT</name>
<evidence type="ECO:0000313" key="2">
    <source>
        <dbReference type="EMBL" id="CUB07802.1"/>
    </source>
</evidence>
<dbReference type="OrthoDB" id="9811177at2"/>
<accession>A0A0K6IWT7</accession>
<dbReference type="Proteomes" id="UP000182108">
    <property type="component" value="Unassembled WGS sequence"/>
</dbReference>